<name>A0ABU1QXS2_9BACT</name>
<reference evidence="2 3" key="1">
    <citation type="submission" date="2023-07" db="EMBL/GenBank/DDBJ databases">
        <title>Sorghum-associated microbial communities from plants grown in Nebraska, USA.</title>
        <authorList>
            <person name="Schachtman D."/>
        </authorList>
    </citation>
    <scope>NUCLEOTIDE SEQUENCE [LARGE SCALE GENOMIC DNA]</scope>
    <source>
        <strain evidence="2 3">BE57</strain>
    </source>
</reference>
<feature type="signal peptide" evidence="1">
    <location>
        <begin position="1"/>
        <end position="21"/>
    </location>
</feature>
<dbReference type="CDD" id="cd14789">
    <property type="entry name" value="Tiki"/>
    <property type="match status" value="1"/>
</dbReference>
<keyword evidence="3" id="KW-1185">Reference proteome</keyword>
<evidence type="ECO:0000313" key="3">
    <source>
        <dbReference type="Proteomes" id="UP001264980"/>
    </source>
</evidence>
<evidence type="ECO:0000256" key="1">
    <source>
        <dbReference type="SAM" id="SignalP"/>
    </source>
</evidence>
<dbReference type="Pfam" id="PF01963">
    <property type="entry name" value="TraB_PrgY_gumN"/>
    <property type="match status" value="1"/>
</dbReference>
<sequence>MKRALLLILVAILNCAVAVFGQDNQSVLWEISGKGLAKPSYLFGTYHVASISVLDSFPQVMRIATSCDFALFETGGSHIGDTPPPIQTAQPPLDSIFTPAEYAIVDSFFTASSYGSIRQHTNDADLLSMFQVALTIQLGHGNKQDEPFDGLLLNRLSKLNKPVFQLDDPQEVDNVINGLGYRNIAKMLVDIINDKTAFQQQAPEEAKDLALYSKTLRQPLRLSEEVNVNLGKATIHRNAHWVPKIEEKISEGNCFIAVGFKHLQYKTGLIQLLRNKGYTLNPVNL</sequence>
<dbReference type="InterPro" id="IPR002816">
    <property type="entry name" value="TraB/PrgY/GumN_fam"/>
</dbReference>
<keyword evidence="1" id="KW-0732">Signal</keyword>
<dbReference type="Proteomes" id="UP001264980">
    <property type="component" value="Unassembled WGS sequence"/>
</dbReference>
<protein>
    <submittedName>
        <fullName evidence="2">Uncharacterized protein YbaP (TraB family)</fullName>
    </submittedName>
</protein>
<proteinExistence type="predicted"/>
<dbReference type="RefSeq" id="WP_309983428.1">
    <property type="nucleotide sequence ID" value="NZ_JAVDTI010000002.1"/>
</dbReference>
<feature type="chain" id="PRO_5045687586" evidence="1">
    <location>
        <begin position="22"/>
        <end position="285"/>
    </location>
</feature>
<comment type="caution">
    <text evidence="2">The sequence shown here is derived from an EMBL/GenBank/DDBJ whole genome shotgun (WGS) entry which is preliminary data.</text>
</comment>
<accession>A0ABU1QXS2</accession>
<evidence type="ECO:0000313" key="2">
    <source>
        <dbReference type="EMBL" id="MDR6805520.1"/>
    </source>
</evidence>
<dbReference type="EMBL" id="JAVDTI010000002">
    <property type="protein sequence ID" value="MDR6805520.1"/>
    <property type="molecule type" value="Genomic_DNA"/>
</dbReference>
<gene>
    <name evidence="2" type="ORF">J2W84_002566</name>
</gene>
<organism evidence="2 3">
    <name type="scientific">Dyadobacter fermentans</name>
    <dbReference type="NCBI Taxonomy" id="94254"/>
    <lineage>
        <taxon>Bacteria</taxon>
        <taxon>Pseudomonadati</taxon>
        <taxon>Bacteroidota</taxon>
        <taxon>Cytophagia</taxon>
        <taxon>Cytophagales</taxon>
        <taxon>Spirosomataceae</taxon>
        <taxon>Dyadobacter</taxon>
    </lineage>
</organism>